<dbReference type="Pfam" id="PF05695">
    <property type="entry name" value="Ycf2"/>
    <property type="match status" value="1"/>
</dbReference>
<reference evidence="3" key="1">
    <citation type="journal article" date="2024" name="IScience">
        <title>Strigolactones Initiate the Formation of Haustorium-like Structures in Castilleja.</title>
        <authorList>
            <person name="Buerger M."/>
            <person name="Peterson D."/>
            <person name="Chory J."/>
        </authorList>
    </citation>
    <scope>NUCLEOTIDE SEQUENCE [LARGE SCALE GENOMIC DNA]</scope>
</reference>
<dbReference type="AlphaFoldDB" id="A0ABD3E5V8"/>
<sequence length="80" mass="9731">MRCHEKYLPSEKRKKRSLCLKKRVEKGQMYRTFQRDSAFSTLSKWNLSNLSDKISPRNVELNKWTYSSIYMNDMYDNQLD</sequence>
<dbReference type="Proteomes" id="UP001632038">
    <property type="component" value="Unassembled WGS sequence"/>
</dbReference>
<name>A0ABD3E5V8_9LAMI</name>
<organism evidence="2 3">
    <name type="scientific">Castilleja foliolosa</name>
    <dbReference type="NCBI Taxonomy" id="1961234"/>
    <lineage>
        <taxon>Eukaryota</taxon>
        <taxon>Viridiplantae</taxon>
        <taxon>Streptophyta</taxon>
        <taxon>Embryophyta</taxon>
        <taxon>Tracheophyta</taxon>
        <taxon>Spermatophyta</taxon>
        <taxon>Magnoliopsida</taxon>
        <taxon>eudicotyledons</taxon>
        <taxon>Gunneridae</taxon>
        <taxon>Pentapetalae</taxon>
        <taxon>asterids</taxon>
        <taxon>lamiids</taxon>
        <taxon>Lamiales</taxon>
        <taxon>Orobanchaceae</taxon>
        <taxon>Pedicularideae</taxon>
        <taxon>Castillejinae</taxon>
        <taxon>Castilleja</taxon>
    </lineage>
</organism>
<evidence type="ECO:0000313" key="2">
    <source>
        <dbReference type="EMBL" id="KAL3648461.1"/>
    </source>
</evidence>
<protein>
    <recommendedName>
        <fullName evidence="1">Ycf2 N-terminal domain-containing protein</fullName>
    </recommendedName>
</protein>
<evidence type="ECO:0000259" key="1">
    <source>
        <dbReference type="Pfam" id="PF05695"/>
    </source>
</evidence>
<feature type="domain" description="Ycf2 N-terminal" evidence="1">
    <location>
        <begin position="3"/>
        <end position="48"/>
    </location>
</feature>
<accession>A0ABD3E5V8</accession>
<gene>
    <name evidence="2" type="ORF">CASFOL_007885</name>
</gene>
<dbReference type="EMBL" id="JAVIJP010000008">
    <property type="protein sequence ID" value="KAL3648461.1"/>
    <property type="molecule type" value="Genomic_DNA"/>
</dbReference>
<dbReference type="InterPro" id="IPR056777">
    <property type="entry name" value="Ycf2_N"/>
</dbReference>
<comment type="caution">
    <text evidence="2">The sequence shown here is derived from an EMBL/GenBank/DDBJ whole genome shotgun (WGS) entry which is preliminary data.</text>
</comment>
<evidence type="ECO:0000313" key="3">
    <source>
        <dbReference type="Proteomes" id="UP001632038"/>
    </source>
</evidence>
<keyword evidence="3" id="KW-1185">Reference proteome</keyword>
<proteinExistence type="predicted"/>